<sequence length="225" mass="24656">MTEVSFAKSFLAALDGRPIKLSPDHAEDPKTYQARSAVRLPPSAQPRRCESPRVLIDGQYILPKMPKPISKRKGASVAPGQERSLVITVKSLRNPPLDLRLSSQPLNTSIHDIKASVAKETGIPENKIKILHKKKPIPDSKVLKDLVGDDEMTVEFSVMVMGGAAAAAAKPDVQNEVAQGLSGADVLQTQEFWGDLNGFLLQRIRDEQLAEELTNTFQQAWKTKG</sequence>
<evidence type="ECO:0000313" key="1">
    <source>
        <dbReference type="EMBL" id="KAJ2996288.1"/>
    </source>
</evidence>
<gene>
    <name evidence="1" type="ORF">NUW58_g1018</name>
</gene>
<name>A0ACC1PNU5_9PEZI</name>
<keyword evidence="2" id="KW-1185">Reference proteome</keyword>
<reference evidence="1" key="1">
    <citation type="submission" date="2022-10" db="EMBL/GenBank/DDBJ databases">
        <title>Genome Sequence of Xylaria curta.</title>
        <authorList>
            <person name="Buettner E."/>
        </authorList>
    </citation>
    <scope>NUCLEOTIDE SEQUENCE</scope>
    <source>
        <strain evidence="1">Babe10</strain>
    </source>
</reference>
<accession>A0ACC1PNU5</accession>
<organism evidence="1 2">
    <name type="scientific">Xylaria curta</name>
    <dbReference type="NCBI Taxonomy" id="42375"/>
    <lineage>
        <taxon>Eukaryota</taxon>
        <taxon>Fungi</taxon>
        <taxon>Dikarya</taxon>
        <taxon>Ascomycota</taxon>
        <taxon>Pezizomycotina</taxon>
        <taxon>Sordariomycetes</taxon>
        <taxon>Xylariomycetidae</taxon>
        <taxon>Xylariales</taxon>
        <taxon>Xylariaceae</taxon>
        <taxon>Xylaria</taxon>
    </lineage>
</organism>
<dbReference type="Proteomes" id="UP001143856">
    <property type="component" value="Unassembled WGS sequence"/>
</dbReference>
<comment type="caution">
    <text evidence="1">The sequence shown here is derived from an EMBL/GenBank/DDBJ whole genome shotgun (WGS) entry which is preliminary data.</text>
</comment>
<dbReference type="EMBL" id="JAPDGR010000101">
    <property type="protein sequence ID" value="KAJ2996288.1"/>
    <property type="molecule type" value="Genomic_DNA"/>
</dbReference>
<proteinExistence type="predicted"/>
<evidence type="ECO:0000313" key="2">
    <source>
        <dbReference type="Proteomes" id="UP001143856"/>
    </source>
</evidence>
<protein>
    <submittedName>
        <fullName evidence="1">Uncharacterized protein</fullName>
    </submittedName>
</protein>